<dbReference type="EMBL" id="CP029346">
    <property type="protein sequence ID" value="AWL09074.1"/>
    <property type="molecule type" value="Genomic_DNA"/>
</dbReference>
<dbReference type="GO" id="GO:0008732">
    <property type="term" value="F:L-allo-threonine aldolase activity"/>
    <property type="evidence" value="ECO:0007669"/>
    <property type="project" value="TreeGrafter"/>
</dbReference>
<sequence>MKIIELRSDTFTLPTPGMRDAMFSAPLGDDVFGEDPSVLALESKLANMFHKEAALFCPSGTMSNQMAISATVSKGQEVICDELSHIYLYEGGGIMANAGASVKLLKGDLGRLTKSQIEAAISPDDIHACESAMVSLENTVNKGGGSVYSSESLDEISNFCKKKEIPLHLDGARIFNAMAVTGQIPSQFGAWFDSISICLSKGLGAPVGSVLVGNEAFIKKAKRIRKRLGGGWRQAGMLAAAGIYALDHQVVRLQEDHQRAKAISEICSTLLWVESTLPVVTNIVIVKIREGLNSTIKVAELAQKGIKCSPFGAEYIRFVTHLGFDDEDLSRFEKAIKS</sequence>
<dbReference type="InterPro" id="IPR015421">
    <property type="entry name" value="PyrdxlP-dep_Trfase_major"/>
</dbReference>
<dbReference type="Gene3D" id="3.90.1150.10">
    <property type="entry name" value="Aspartate Aminotransferase, domain 1"/>
    <property type="match status" value="1"/>
</dbReference>
<dbReference type="SUPFAM" id="SSF53383">
    <property type="entry name" value="PLP-dependent transferases"/>
    <property type="match status" value="1"/>
</dbReference>
<dbReference type="InterPro" id="IPR015422">
    <property type="entry name" value="PyrdxlP-dep_Trfase_small"/>
</dbReference>
<evidence type="ECO:0000256" key="2">
    <source>
        <dbReference type="ARBA" id="ARBA00006966"/>
    </source>
</evidence>
<dbReference type="Proteomes" id="UP000245468">
    <property type="component" value="Chromosome"/>
</dbReference>
<evidence type="ECO:0000256" key="1">
    <source>
        <dbReference type="ARBA" id="ARBA00001933"/>
    </source>
</evidence>
<dbReference type="EC" id="4.1.2.5" evidence="7"/>
<organism evidence="7 8">
    <name type="scientific">Aquirufa nivalisilvae</name>
    <dbReference type="NCBI Taxonomy" id="2516557"/>
    <lineage>
        <taxon>Bacteria</taxon>
        <taxon>Pseudomonadati</taxon>
        <taxon>Bacteroidota</taxon>
        <taxon>Cytophagia</taxon>
        <taxon>Cytophagales</taxon>
        <taxon>Flectobacillaceae</taxon>
        <taxon>Aquirufa</taxon>
    </lineage>
</organism>
<comment type="cofactor">
    <cofactor evidence="1">
        <name>pyridoxal 5'-phosphate</name>
        <dbReference type="ChEBI" id="CHEBI:597326"/>
    </cofactor>
</comment>
<gene>
    <name evidence="7" type="primary">ltaE</name>
    <name evidence="7" type="ORF">HME7025_01212</name>
</gene>
<dbReference type="InterPro" id="IPR015424">
    <property type="entry name" value="PyrdxlP-dep_Trfase"/>
</dbReference>
<dbReference type="CDD" id="cd06502">
    <property type="entry name" value="TA_like"/>
    <property type="match status" value="1"/>
</dbReference>
<dbReference type="NCBIfam" id="NF041359">
    <property type="entry name" value="GntG_guanitoxin"/>
    <property type="match status" value="1"/>
</dbReference>
<evidence type="ECO:0000313" key="8">
    <source>
        <dbReference type="Proteomes" id="UP000245468"/>
    </source>
</evidence>
<keyword evidence="3" id="KW-0663">Pyridoxal phosphate</keyword>
<dbReference type="KEGG" id="psez:HME7025_01212"/>
<dbReference type="GO" id="GO:0006545">
    <property type="term" value="P:glycine biosynthetic process"/>
    <property type="evidence" value="ECO:0007669"/>
    <property type="project" value="TreeGrafter"/>
</dbReference>
<dbReference type="RefSeq" id="WP_109322780.1">
    <property type="nucleotide sequence ID" value="NZ_CP029346.1"/>
</dbReference>
<evidence type="ECO:0000259" key="6">
    <source>
        <dbReference type="Pfam" id="PF01212"/>
    </source>
</evidence>
<keyword evidence="4 7" id="KW-0456">Lyase</keyword>
<evidence type="ECO:0000256" key="4">
    <source>
        <dbReference type="ARBA" id="ARBA00023239"/>
    </source>
</evidence>
<proteinExistence type="inferred from homology"/>
<dbReference type="PANTHER" id="PTHR48097">
    <property type="entry name" value="L-THREONINE ALDOLASE-RELATED"/>
    <property type="match status" value="1"/>
</dbReference>
<dbReference type="AlphaFoldDB" id="A0A2S2DUJ1"/>
<feature type="modified residue" description="N6-(pyridoxal phosphate)lysine" evidence="5">
    <location>
        <position position="201"/>
    </location>
</feature>
<protein>
    <submittedName>
        <fullName evidence="7">L-threonine aldolase</fullName>
        <ecNumber evidence="7">4.1.2.5</ecNumber>
    </submittedName>
</protein>
<dbReference type="FunFam" id="3.40.640.10:FF:000030">
    <property type="entry name" value="Low-specificity L-threonine aldolase"/>
    <property type="match status" value="1"/>
</dbReference>
<dbReference type="Pfam" id="PF01212">
    <property type="entry name" value="Beta_elim_lyase"/>
    <property type="match status" value="1"/>
</dbReference>
<accession>A0A2S2DUJ1</accession>
<reference evidence="8" key="1">
    <citation type="submission" date="2018-05" db="EMBL/GenBank/DDBJ databases">
        <title>Pseudarcicella sp. HME7025 Genome sequencing and assembly.</title>
        <authorList>
            <person name="Kim H."/>
            <person name="Kang H."/>
            <person name="Joh K."/>
        </authorList>
    </citation>
    <scope>NUCLEOTIDE SEQUENCE [LARGE SCALE GENOMIC DNA]</scope>
    <source>
        <strain evidence="8">HME7025</strain>
    </source>
</reference>
<dbReference type="PIRSF" id="PIRSF017617">
    <property type="entry name" value="Thr_aldolase"/>
    <property type="match status" value="1"/>
</dbReference>
<evidence type="ECO:0000313" key="7">
    <source>
        <dbReference type="EMBL" id="AWL09074.1"/>
    </source>
</evidence>
<evidence type="ECO:0000256" key="5">
    <source>
        <dbReference type="PIRSR" id="PIRSR017617-1"/>
    </source>
</evidence>
<keyword evidence="8" id="KW-1185">Reference proteome</keyword>
<dbReference type="GO" id="GO:0005829">
    <property type="term" value="C:cytosol"/>
    <property type="evidence" value="ECO:0007669"/>
    <property type="project" value="TreeGrafter"/>
</dbReference>
<dbReference type="GO" id="GO:0006567">
    <property type="term" value="P:L-threonine catabolic process"/>
    <property type="evidence" value="ECO:0007669"/>
    <property type="project" value="TreeGrafter"/>
</dbReference>
<evidence type="ECO:0000256" key="3">
    <source>
        <dbReference type="ARBA" id="ARBA00022898"/>
    </source>
</evidence>
<dbReference type="InterPro" id="IPR023603">
    <property type="entry name" value="Low_specificity_L-TA-like"/>
</dbReference>
<dbReference type="PANTHER" id="PTHR48097:SF9">
    <property type="entry name" value="L-THREONINE ALDOLASE"/>
    <property type="match status" value="1"/>
</dbReference>
<dbReference type="InterPro" id="IPR001597">
    <property type="entry name" value="ArAA_b-elim_lyase/Thr_aldolase"/>
</dbReference>
<dbReference type="Gene3D" id="3.40.640.10">
    <property type="entry name" value="Type I PLP-dependent aspartate aminotransferase-like (Major domain)"/>
    <property type="match status" value="1"/>
</dbReference>
<comment type="similarity">
    <text evidence="2">Belongs to the threonine aldolase family.</text>
</comment>
<name>A0A2S2DUJ1_9BACT</name>
<feature type="domain" description="Aromatic amino acid beta-eliminating lyase/threonine aldolase" evidence="6">
    <location>
        <begin position="5"/>
        <end position="288"/>
    </location>
</feature>
<dbReference type="OrthoDB" id="9774495at2"/>